<feature type="region of interest" description="Disordered" evidence="1">
    <location>
        <begin position="168"/>
        <end position="198"/>
    </location>
</feature>
<dbReference type="EMBL" id="NKYE01000020">
    <property type="protein sequence ID" value="OZM70471.1"/>
    <property type="molecule type" value="Genomic_DNA"/>
</dbReference>
<dbReference type="Pfam" id="PF09534">
    <property type="entry name" value="Trp_oprn_chp"/>
    <property type="match status" value="1"/>
</dbReference>
<dbReference type="OrthoDB" id="3697582at2"/>
<evidence type="ECO:0000313" key="3">
    <source>
        <dbReference type="EMBL" id="OZM70471.1"/>
    </source>
</evidence>
<proteinExistence type="predicted"/>
<keyword evidence="2" id="KW-0812">Transmembrane</keyword>
<keyword evidence="4" id="KW-1185">Reference proteome</keyword>
<comment type="caution">
    <text evidence="3">The sequence shown here is derived from an EMBL/GenBank/DDBJ whole genome shotgun (WGS) entry which is preliminary data.</text>
</comment>
<name>A0A263CWK3_9PSEU</name>
<gene>
    <name evidence="3" type="ORF">CFN78_25260</name>
</gene>
<feature type="compositionally biased region" description="Basic and acidic residues" evidence="1">
    <location>
        <begin position="176"/>
        <end position="198"/>
    </location>
</feature>
<feature type="transmembrane region" description="Helical" evidence="2">
    <location>
        <begin position="99"/>
        <end position="118"/>
    </location>
</feature>
<organism evidence="3 4">
    <name type="scientific">Amycolatopsis antarctica</name>
    <dbReference type="NCBI Taxonomy" id="1854586"/>
    <lineage>
        <taxon>Bacteria</taxon>
        <taxon>Bacillati</taxon>
        <taxon>Actinomycetota</taxon>
        <taxon>Actinomycetes</taxon>
        <taxon>Pseudonocardiales</taxon>
        <taxon>Pseudonocardiaceae</taxon>
        <taxon>Amycolatopsis</taxon>
    </lineage>
</organism>
<sequence length="198" mass="19935">MTETGPAPDGRPDSPPVKEKRPGARALRTVLLALLLGAAALWGSSRLAWTAQLRDEGVRGQILTAVPGADHVPALVPYALVALAAIAGVLASRGAPRRLLGAVVVVAGLLPGFEAVRTSVRDGLADGAPVAEILAGRGLGLAGGLLIVLGGIVTVVAGARMPGMGGKYAAPGTKKAAPDPEKGMWDALSEGRDPTRGR</sequence>
<feature type="compositionally biased region" description="Basic and acidic residues" evidence="1">
    <location>
        <begin position="10"/>
        <end position="22"/>
    </location>
</feature>
<dbReference type="InterPro" id="IPR019051">
    <property type="entry name" value="Trp_biosyn_TM_oprn/chp"/>
</dbReference>
<feature type="transmembrane region" description="Helical" evidence="2">
    <location>
        <begin position="26"/>
        <end position="44"/>
    </location>
</feature>
<reference evidence="3 4" key="1">
    <citation type="submission" date="2017-07" db="EMBL/GenBank/DDBJ databases">
        <title>Amycolatopsis antarcticus sp. nov., isolated from the surface of an Antarcticus brown macroalga.</title>
        <authorList>
            <person name="Wang J."/>
            <person name="Leiva S."/>
            <person name="Huang J."/>
            <person name="Huang Y."/>
        </authorList>
    </citation>
    <scope>NUCLEOTIDE SEQUENCE [LARGE SCALE GENOMIC DNA]</scope>
    <source>
        <strain evidence="3 4">AU-G6</strain>
    </source>
</reference>
<keyword evidence="2" id="KW-1133">Transmembrane helix</keyword>
<keyword evidence="2" id="KW-0472">Membrane</keyword>
<evidence type="ECO:0000256" key="1">
    <source>
        <dbReference type="SAM" id="MobiDB-lite"/>
    </source>
</evidence>
<feature type="transmembrane region" description="Helical" evidence="2">
    <location>
        <begin position="75"/>
        <end position="92"/>
    </location>
</feature>
<evidence type="ECO:0008006" key="5">
    <source>
        <dbReference type="Google" id="ProtNLM"/>
    </source>
</evidence>
<accession>A0A263CWK3</accession>
<dbReference type="InParanoid" id="A0A263CWK3"/>
<feature type="transmembrane region" description="Helical" evidence="2">
    <location>
        <begin position="138"/>
        <end position="159"/>
    </location>
</feature>
<feature type="region of interest" description="Disordered" evidence="1">
    <location>
        <begin position="1"/>
        <end position="22"/>
    </location>
</feature>
<evidence type="ECO:0000256" key="2">
    <source>
        <dbReference type="SAM" id="Phobius"/>
    </source>
</evidence>
<dbReference type="AlphaFoldDB" id="A0A263CWK3"/>
<dbReference type="RefSeq" id="WP_094865529.1">
    <property type="nucleotide sequence ID" value="NZ_NKYE01000020.1"/>
</dbReference>
<evidence type="ECO:0000313" key="4">
    <source>
        <dbReference type="Proteomes" id="UP000242444"/>
    </source>
</evidence>
<dbReference type="Proteomes" id="UP000242444">
    <property type="component" value="Unassembled WGS sequence"/>
</dbReference>
<protein>
    <recommendedName>
        <fullName evidence="5">TIGR02234 family membrane protein</fullName>
    </recommendedName>
</protein>